<evidence type="ECO:0000313" key="1">
    <source>
        <dbReference type="EMBL" id="TXC68113.1"/>
    </source>
</evidence>
<dbReference type="Pfam" id="PF02597">
    <property type="entry name" value="ThiS"/>
    <property type="match status" value="1"/>
</dbReference>
<dbReference type="EMBL" id="VOPY01000003">
    <property type="protein sequence ID" value="TXC68113.1"/>
    <property type="molecule type" value="Genomic_DNA"/>
</dbReference>
<dbReference type="CDD" id="cd17040">
    <property type="entry name" value="Ubl_MoaD_like"/>
    <property type="match status" value="1"/>
</dbReference>
<evidence type="ECO:0000313" key="2">
    <source>
        <dbReference type="Proteomes" id="UP000321129"/>
    </source>
</evidence>
<accession>A0A5C6U5D5</accession>
<organism evidence="1 2">
    <name type="scientific">Flavisphingopyxis soli</name>
    <dbReference type="NCBI Taxonomy" id="2601267"/>
    <lineage>
        <taxon>Bacteria</taxon>
        <taxon>Pseudomonadati</taxon>
        <taxon>Pseudomonadota</taxon>
        <taxon>Alphaproteobacteria</taxon>
        <taxon>Sphingomonadales</taxon>
        <taxon>Sphingopyxidaceae</taxon>
        <taxon>Flavisphingopyxis</taxon>
    </lineage>
</organism>
<dbReference type="InterPro" id="IPR003749">
    <property type="entry name" value="ThiS/MoaD-like"/>
</dbReference>
<dbReference type="InterPro" id="IPR016155">
    <property type="entry name" value="Mopterin_synth/thiamin_S_b"/>
</dbReference>
<dbReference type="Proteomes" id="UP000321129">
    <property type="component" value="Unassembled WGS sequence"/>
</dbReference>
<protein>
    <submittedName>
        <fullName evidence="1">MoaD/ThiS family protein</fullName>
    </submittedName>
</protein>
<dbReference type="Gene3D" id="3.10.20.30">
    <property type="match status" value="1"/>
</dbReference>
<gene>
    <name evidence="1" type="ORF">FSZ31_10415</name>
</gene>
<dbReference type="InterPro" id="IPR012675">
    <property type="entry name" value="Beta-grasp_dom_sf"/>
</dbReference>
<comment type="caution">
    <text evidence="1">The sequence shown here is derived from an EMBL/GenBank/DDBJ whole genome shotgun (WGS) entry which is preliminary data.</text>
</comment>
<keyword evidence="2" id="KW-1185">Reference proteome</keyword>
<sequence>MRICFFGKMGDVIGREVEIEIPASTATVAGLRRLLAEHFPAAAGALGEARLRACIADAMVNDSHSIAGVERVEFFPPLSGG</sequence>
<dbReference type="AlphaFoldDB" id="A0A5C6U5D5"/>
<proteinExistence type="predicted"/>
<reference evidence="1 2" key="1">
    <citation type="submission" date="2019-08" db="EMBL/GenBank/DDBJ databases">
        <title>Sphingorhabdus soil sp. nov., isolated from arctic soil.</title>
        <authorList>
            <person name="Liu Y."/>
        </authorList>
    </citation>
    <scope>NUCLEOTIDE SEQUENCE [LARGE SCALE GENOMIC DNA]</scope>
    <source>
        <strain evidence="1 2">D-2Q-5-6</strain>
    </source>
</reference>
<dbReference type="SUPFAM" id="SSF54285">
    <property type="entry name" value="MoaD/ThiS"/>
    <property type="match status" value="1"/>
</dbReference>
<name>A0A5C6U5D5_9SPHN</name>